<keyword evidence="1" id="KW-1133">Transmembrane helix</keyword>
<keyword evidence="3" id="KW-1185">Reference proteome</keyword>
<comment type="caution">
    <text evidence="2">The sequence shown here is derived from an EMBL/GenBank/DDBJ whole genome shotgun (WGS) entry which is preliminary data.</text>
</comment>
<reference evidence="2 3" key="1">
    <citation type="journal article" date="1994" name="Int. J. Syst. Bacteriol.">
        <title>Phylogenetic positions of novel aerobic, bacteriochlorophyll a-containing bacteria and description of Roseococcus thiosulfatophilus gen. nov., sp. nov., Erythromicrobium ramosum gen. nov., sp. nov., and Erythrobacter litoralis sp. nov.</title>
        <authorList>
            <person name="Yurkov V."/>
            <person name="Stackebrandt E."/>
            <person name="Holmes A."/>
            <person name="Fuerst J.A."/>
            <person name="Hugenholtz P."/>
            <person name="Golecki J."/>
            <person name="Gad'on N."/>
            <person name="Gorlenko V.M."/>
            <person name="Kompantseva E.I."/>
            <person name="Drews G."/>
        </authorList>
    </citation>
    <scope>NUCLEOTIDE SEQUENCE [LARGE SCALE GENOMIC DNA]</scope>
    <source>
        <strain evidence="2 3">KR-99</strain>
    </source>
</reference>
<gene>
    <name evidence="2" type="ORF">FG486_16310</name>
</gene>
<organism evidence="2 3">
    <name type="scientific">Sphingomonas ursincola</name>
    <dbReference type="NCBI Taxonomy" id="56361"/>
    <lineage>
        <taxon>Bacteria</taxon>
        <taxon>Pseudomonadati</taxon>
        <taxon>Pseudomonadota</taxon>
        <taxon>Alphaproteobacteria</taxon>
        <taxon>Sphingomonadales</taxon>
        <taxon>Sphingomonadaceae</taxon>
        <taxon>Sphingomonas</taxon>
    </lineage>
</organism>
<evidence type="ECO:0000256" key="1">
    <source>
        <dbReference type="SAM" id="Phobius"/>
    </source>
</evidence>
<dbReference type="InterPro" id="IPR027587">
    <property type="entry name" value="TrbK"/>
</dbReference>
<dbReference type="Proteomes" id="UP000589292">
    <property type="component" value="Unassembled WGS sequence"/>
</dbReference>
<name>A0A7V8UAA7_9SPHN</name>
<keyword evidence="1" id="KW-0472">Membrane</keyword>
<dbReference type="Pfam" id="PF20084">
    <property type="entry name" value="TrbK"/>
    <property type="match status" value="1"/>
</dbReference>
<feature type="transmembrane region" description="Helical" evidence="1">
    <location>
        <begin position="6"/>
        <end position="24"/>
    </location>
</feature>
<accession>A0A7V8UAA7</accession>
<dbReference type="NCBIfam" id="TIGR04360">
    <property type="entry name" value="other_trbK"/>
    <property type="match status" value="1"/>
</dbReference>
<sequence length="94" mass="10121">MDGKLFARIGAIVFVAVAVTATAIEMSRKEEAPPAAAVRQVEETPIDPLRAGQRRCQLLGEAAAHDTECLRVWAETRDRFLGVAPAPRQPAEGP</sequence>
<keyword evidence="1" id="KW-0812">Transmembrane</keyword>
<protein>
    <submittedName>
        <fullName evidence="2">Conjugal transfer protein TrbK</fullName>
    </submittedName>
</protein>
<evidence type="ECO:0000313" key="2">
    <source>
        <dbReference type="EMBL" id="MBA1375909.1"/>
    </source>
</evidence>
<dbReference type="EMBL" id="VDES01000003">
    <property type="protein sequence ID" value="MBA1375909.1"/>
    <property type="molecule type" value="Genomic_DNA"/>
</dbReference>
<evidence type="ECO:0000313" key="3">
    <source>
        <dbReference type="Proteomes" id="UP000589292"/>
    </source>
</evidence>
<dbReference type="AlphaFoldDB" id="A0A7V8UAA7"/>
<proteinExistence type="predicted"/>
<dbReference type="RefSeq" id="WP_181268314.1">
    <property type="nucleotide sequence ID" value="NZ_BAAAGB010000001.1"/>
</dbReference>